<feature type="domain" description="RRM" evidence="1">
    <location>
        <begin position="521"/>
        <end position="599"/>
    </location>
</feature>
<dbReference type="Gene3D" id="3.30.565.60">
    <property type="match status" value="1"/>
</dbReference>
<evidence type="ECO:0000259" key="1">
    <source>
        <dbReference type="PROSITE" id="PS50102"/>
    </source>
</evidence>
<dbReference type="GO" id="GO:0003723">
    <property type="term" value="F:RNA binding"/>
    <property type="evidence" value="ECO:0007669"/>
    <property type="project" value="InterPro"/>
</dbReference>
<dbReference type="EMBL" id="BJYK01000004">
    <property type="protein sequence ID" value="GEN79886.1"/>
    <property type="molecule type" value="Genomic_DNA"/>
</dbReference>
<proteinExistence type="predicted"/>
<dbReference type="InterPro" id="IPR012677">
    <property type="entry name" value="Nucleotide-bd_a/b_plait_sf"/>
</dbReference>
<dbReference type="Proteomes" id="UP000321484">
    <property type="component" value="Unassembled WGS sequence"/>
</dbReference>
<dbReference type="InterPro" id="IPR038461">
    <property type="entry name" value="Schlafen_AlbA_2_dom_sf"/>
</dbReference>
<dbReference type="InterPro" id="IPR038475">
    <property type="entry name" value="RecG_C_sf"/>
</dbReference>
<dbReference type="InterPro" id="IPR000504">
    <property type="entry name" value="RRM_dom"/>
</dbReference>
<dbReference type="PANTHER" id="PTHR30595:SF6">
    <property type="entry name" value="SCHLAFEN ALBA-2 DOMAIN-CONTAINING PROTEIN"/>
    <property type="match status" value="1"/>
</dbReference>
<dbReference type="Gene3D" id="3.30.950.30">
    <property type="entry name" value="Schlafen, AAA domain"/>
    <property type="match status" value="1"/>
</dbReference>
<organism evidence="2 3">
    <name type="scientific">Actinotalea fermentans</name>
    <dbReference type="NCBI Taxonomy" id="43671"/>
    <lineage>
        <taxon>Bacteria</taxon>
        <taxon>Bacillati</taxon>
        <taxon>Actinomycetota</taxon>
        <taxon>Actinomycetes</taxon>
        <taxon>Micrococcales</taxon>
        <taxon>Cellulomonadaceae</taxon>
        <taxon>Actinotalea</taxon>
    </lineage>
</organism>
<dbReference type="Pfam" id="PF04326">
    <property type="entry name" value="SLFN_AlbA_2"/>
    <property type="match status" value="1"/>
</dbReference>
<reference evidence="2 3" key="1">
    <citation type="submission" date="2019-07" db="EMBL/GenBank/DDBJ databases">
        <title>Whole genome shotgun sequence of Actinotalea fermentans NBRC 105374.</title>
        <authorList>
            <person name="Hosoyama A."/>
            <person name="Uohara A."/>
            <person name="Ohji S."/>
            <person name="Ichikawa N."/>
        </authorList>
    </citation>
    <scope>NUCLEOTIDE SEQUENCE [LARGE SCALE GENOMIC DNA]</scope>
    <source>
        <strain evidence="2 3">NBRC 105374</strain>
    </source>
</reference>
<dbReference type="Gene3D" id="3.30.70.330">
    <property type="match status" value="1"/>
</dbReference>
<evidence type="ECO:0000313" key="2">
    <source>
        <dbReference type="EMBL" id="GEN79886.1"/>
    </source>
</evidence>
<dbReference type="InterPro" id="IPR035979">
    <property type="entry name" value="RBD_domain_sf"/>
</dbReference>
<sequence>MTEALELTERASLAIRIGESHFREFKSAMAGPPGARTGRSPKDVAVDIARTLVAFANADGGELLVGVEDDGTVTGLPFDATEIQELLAAPRTHVHRDTPLPAMTATLVKVDGDKILYFAISKGLDFVYLTSDGRCIRREDRASVPDTAERIVHSREEDRSRIWDREVVYSARLSDLDLDLVTSVAAQVAYGISVEKCLQYFDLAEFTPDGLRLKNAALALFAKDVRRWHPRSQVRIITVRGKERLTAPSYNVVKDDVVAGNILTLVDTAWERLTLAMAQQPTFTETARFEQNYLYPQLACREALLNAIVHRDYAIEGRGVEVSIYSDRMEIVSPGTLLSTVALSDLTQLRGVHESRNPLIARVLREVGLVREMGEGVVRIFNVMRSSGLAEPELRNGSDNFTVALYNKSLYEPDVSLWLSSFDAAHLSEAQRAVMALGYNGREFSAQDAIDTLGIVDVGQLQDILTPLRNAGLIERTKDRSKVRAEARRRGVATRKVKSYRVRQDASASAPREDEEPRGAHYLFLGNLPLAASEAEIVAVLSGFGEVLSVTLPPGQKGDRNRGFGFAVVESAGVTTDLIAQLDGLDFYGRRLRVGEDRKVHDKA</sequence>
<dbReference type="InterPro" id="IPR007421">
    <property type="entry name" value="Schlafen_AlbA_2_dom"/>
</dbReference>
<dbReference type="Pfam" id="PF13749">
    <property type="entry name" value="HATPase_c_4"/>
    <property type="match status" value="1"/>
</dbReference>
<comment type="caution">
    <text evidence="2">The sequence shown here is derived from an EMBL/GenBank/DDBJ whole genome shotgun (WGS) entry which is preliminary data.</text>
</comment>
<protein>
    <recommendedName>
        <fullName evidence="1">RRM domain-containing protein</fullName>
    </recommendedName>
</protein>
<dbReference type="Pfam" id="PF00076">
    <property type="entry name" value="RRM_1"/>
    <property type="match status" value="1"/>
</dbReference>
<keyword evidence="3" id="KW-1185">Reference proteome</keyword>
<gene>
    <name evidence="2" type="ORF">AFE02nite_16200</name>
</gene>
<dbReference type="PANTHER" id="PTHR30595">
    <property type="entry name" value="GLPR-RELATED TRANSCRIPTIONAL REPRESSOR"/>
    <property type="match status" value="1"/>
</dbReference>
<evidence type="ECO:0000313" key="3">
    <source>
        <dbReference type="Proteomes" id="UP000321484"/>
    </source>
</evidence>
<dbReference type="SUPFAM" id="SSF54928">
    <property type="entry name" value="RNA-binding domain, RBD"/>
    <property type="match status" value="1"/>
</dbReference>
<dbReference type="OrthoDB" id="9805115at2"/>
<dbReference type="AlphaFoldDB" id="A0A511YXL9"/>
<name>A0A511YXL9_9CELL</name>
<dbReference type="PROSITE" id="PS50102">
    <property type="entry name" value="RRM"/>
    <property type="match status" value="1"/>
</dbReference>
<dbReference type="SMART" id="SM00360">
    <property type="entry name" value="RRM"/>
    <property type="match status" value="1"/>
</dbReference>
<dbReference type="RefSeq" id="WP_034243647.1">
    <property type="nucleotide sequence ID" value="NZ_BJYK01000004.1"/>
</dbReference>
<accession>A0A511YXL9</accession>